<keyword evidence="3" id="KW-1185">Reference proteome</keyword>
<dbReference type="STRING" id="270918.APR42_15130"/>
<dbReference type="EMBL" id="LKTP01000004">
    <property type="protein sequence ID" value="KRG29769.1"/>
    <property type="molecule type" value="Genomic_DNA"/>
</dbReference>
<feature type="transmembrane region" description="Helical" evidence="1">
    <location>
        <begin position="72"/>
        <end position="90"/>
    </location>
</feature>
<reference evidence="2" key="1">
    <citation type="submission" date="2015-10" db="EMBL/GenBank/DDBJ databases">
        <title>Draft genome sequence of Salegentibacter mishustinae KCTC 12263.</title>
        <authorList>
            <person name="Lin W."/>
            <person name="Zheng Q."/>
        </authorList>
    </citation>
    <scope>NUCLEOTIDE SEQUENCE [LARGE SCALE GENOMIC DNA]</scope>
    <source>
        <strain evidence="2">KCTC 12263</strain>
    </source>
</reference>
<evidence type="ECO:0000313" key="3">
    <source>
        <dbReference type="Proteomes" id="UP000051643"/>
    </source>
</evidence>
<keyword evidence="1" id="KW-1133">Transmembrane helix</keyword>
<evidence type="ECO:0000256" key="1">
    <source>
        <dbReference type="SAM" id="Phobius"/>
    </source>
</evidence>
<gene>
    <name evidence="2" type="ORF">APR42_15130</name>
</gene>
<dbReference type="Proteomes" id="UP000051643">
    <property type="component" value="Unassembled WGS sequence"/>
</dbReference>
<evidence type="ECO:0000313" key="2">
    <source>
        <dbReference type="EMBL" id="KRG29769.1"/>
    </source>
</evidence>
<proteinExistence type="predicted"/>
<name>A0A0Q9ZC27_9FLAO</name>
<dbReference type="OrthoDB" id="1098521at2"/>
<dbReference type="AlphaFoldDB" id="A0A0Q9ZC27"/>
<protein>
    <submittedName>
        <fullName evidence="2">Uncharacterized protein</fullName>
    </submittedName>
</protein>
<sequence length="150" mass="17404">MELQKIKGLLEKYEAGETSLAEEKKLREYFAKNEVPDSLKPYQLIFGFSEIESKESYEKEIELPATKQDNRYLWTAIAASLILVVGLFFFQNKPLEMSDSNLGTIQDKEEALQKSMEALKMVSELMNEGKEDLIYLKEFNNTKNKFIKTE</sequence>
<keyword evidence="1" id="KW-0472">Membrane</keyword>
<keyword evidence="1" id="KW-0812">Transmembrane</keyword>
<accession>A0A0Q9ZC27</accession>
<comment type="caution">
    <text evidence="2">The sequence shown here is derived from an EMBL/GenBank/DDBJ whole genome shotgun (WGS) entry which is preliminary data.</text>
</comment>
<organism evidence="2 3">
    <name type="scientific">Salegentibacter mishustinae</name>
    <dbReference type="NCBI Taxonomy" id="270918"/>
    <lineage>
        <taxon>Bacteria</taxon>
        <taxon>Pseudomonadati</taxon>
        <taxon>Bacteroidota</taxon>
        <taxon>Flavobacteriia</taxon>
        <taxon>Flavobacteriales</taxon>
        <taxon>Flavobacteriaceae</taxon>
        <taxon>Salegentibacter</taxon>
    </lineage>
</organism>
<dbReference type="RefSeq" id="WP_057481127.1">
    <property type="nucleotide sequence ID" value="NZ_BMWR01000009.1"/>
</dbReference>